<protein>
    <submittedName>
        <fullName evidence="1">Uncharacterized protein</fullName>
    </submittedName>
</protein>
<evidence type="ECO:0000313" key="2">
    <source>
        <dbReference type="Proteomes" id="UP001629246"/>
    </source>
</evidence>
<sequence>MLLEGKLLAKYRPGHDVKKSMARSIALQFDAALSQIIICADARKRDGKVCRQDFSEAVRSNFF</sequence>
<dbReference type="RefSeq" id="WP_408154727.1">
    <property type="nucleotide sequence ID" value="NZ_JAQQFM010000002.1"/>
</dbReference>
<organism evidence="1 2">
    <name type="scientific">Herbaspirillum lusitanum</name>
    <dbReference type="NCBI Taxonomy" id="213312"/>
    <lineage>
        <taxon>Bacteria</taxon>
        <taxon>Pseudomonadati</taxon>
        <taxon>Pseudomonadota</taxon>
        <taxon>Betaproteobacteria</taxon>
        <taxon>Burkholderiales</taxon>
        <taxon>Oxalobacteraceae</taxon>
        <taxon>Herbaspirillum</taxon>
    </lineage>
</organism>
<accession>A0ABW9A332</accession>
<comment type="caution">
    <text evidence="1">The sequence shown here is derived from an EMBL/GenBank/DDBJ whole genome shotgun (WGS) entry which is preliminary data.</text>
</comment>
<keyword evidence="2" id="KW-1185">Reference proteome</keyword>
<proteinExistence type="predicted"/>
<name>A0ABW9A332_9BURK</name>
<dbReference type="Proteomes" id="UP001629246">
    <property type="component" value="Unassembled WGS sequence"/>
</dbReference>
<gene>
    <name evidence="1" type="ORF">PQR62_03140</name>
</gene>
<evidence type="ECO:0000313" key="1">
    <source>
        <dbReference type="EMBL" id="MFL9923246.1"/>
    </source>
</evidence>
<dbReference type="EMBL" id="JAQQFM010000002">
    <property type="protein sequence ID" value="MFL9923246.1"/>
    <property type="molecule type" value="Genomic_DNA"/>
</dbReference>
<reference evidence="1 2" key="1">
    <citation type="journal article" date="2024" name="Chem. Sci.">
        <title>Discovery of megapolipeptins by genome mining of a Burkholderiales bacteria collection.</title>
        <authorList>
            <person name="Paulo B.S."/>
            <person name="Recchia M.J.J."/>
            <person name="Lee S."/>
            <person name="Fergusson C.H."/>
            <person name="Romanowski S.B."/>
            <person name="Hernandez A."/>
            <person name="Krull N."/>
            <person name="Liu D.Y."/>
            <person name="Cavanagh H."/>
            <person name="Bos A."/>
            <person name="Gray C.A."/>
            <person name="Murphy B.T."/>
            <person name="Linington R.G."/>
            <person name="Eustaquio A.S."/>
        </authorList>
    </citation>
    <scope>NUCLEOTIDE SEQUENCE [LARGE SCALE GENOMIC DNA]</scope>
    <source>
        <strain evidence="1 2">RL21-008-BIB-A</strain>
    </source>
</reference>